<reference evidence="14" key="1">
    <citation type="submission" date="2014-09" db="EMBL/GenBank/DDBJ databases">
        <authorList>
            <person name="Gomez-Valero L."/>
        </authorList>
    </citation>
    <scope>NUCLEOTIDE SEQUENCE [LARGE SCALE GENOMIC DNA]</scope>
    <source>
        <strain evidence="14">ATCC700992</strain>
    </source>
</reference>
<dbReference type="HAMAP" id="MF_00244">
    <property type="entry name" value="NaMN_adenylyltr"/>
    <property type="match status" value="1"/>
</dbReference>
<keyword evidence="6 11" id="KW-0548">Nucleotidyltransferase</keyword>
<proteinExistence type="inferred from homology"/>
<dbReference type="KEGG" id="lfa:LFA_1271"/>
<evidence type="ECO:0000256" key="7">
    <source>
        <dbReference type="ARBA" id="ARBA00022741"/>
    </source>
</evidence>
<dbReference type="Pfam" id="PF01467">
    <property type="entry name" value="CTP_transf_like"/>
    <property type="match status" value="1"/>
</dbReference>
<evidence type="ECO:0000256" key="9">
    <source>
        <dbReference type="ARBA" id="ARBA00023027"/>
    </source>
</evidence>
<dbReference type="CDD" id="cd02165">
    <property type="entry name" value="NMNAT"/>
    <property type="match status" value="1"/>
</dbReference>
<gene>
    <name evidence="11 13" type="primary">nadD</name>
    <name evidence="13" type="ORF">LFA_1271</name>
</gene>
<sequence>MHTIAIFGGTFDPVHYGHIQTSLSIQSHFSFDSYFFLPCKTPTLKPPTLANNQQRIEMLQLAIQPYPQFKLDLREIKRDSPSYMVETLSSFRAENKDASITLILGFDAFLSLTQWHQWEKIIQLANLLIINRKLFATIPVAKPIRELLIKHETKIKDALQTQKAGAIHLFDAGNYEISSTDIRRALSTNKQAETMLPKEVYQYIKQQGLYQ</sequence>
<keyword evidence="7 11" id="KW-0547">Nucleotide-binding</keyword>
<comment type="function">
    <text evidence="1 11">Catalyzes the reversible adenylation of nicotinate mononucleotide (NaMN) to nicotinic acid adenine dinucleotide (NaAD).</text>
</comment>
<dbReference type="PANTHER" id="PTHR39321">
    <property type="entry name" value="NICOTINATE-NUCLEOTIDE ADENYLYLTRANSFERASE-RELATED"/>
    <property type="match status" value="1"/>
</dbReference>
<dbReference type="EMBL" id="LN614827">
    <property type="protein sequence ID" value="CEG56697.1"/>
    <property type="molecule type" value="Genomic_DNA"/>
</dbReference>
<accession>A0A098G2I4</accession>
<dbReference type="GO" id="GO:0005524">
    <property type="term" value="F:ATP binding"/>
    <property type="evidence" value="ECO:0007669"/>
    <property type="project" value="UniProtKB-KW"/>
</dbReference>
<dbReference type="GO" id="GO:0009435">
    <property type="term" value="P:NAD+ biosynthetic process"/>
    <property type="evidence" value="ECO:0007669"/>
    <property type="project" value="UniProtKB-UniRule"/>
</dbReference>
<keyword evidence="8 11" id="KW-0067">ATP-binding</keyword>
<dbReference type="NCBIfam" id="NF000840">
    <property type="entry name" value="PRK00071.1-3"/>
    <property type="match status" value="1"/>
</dbReference>
<evidence type="ECO:0000256" key="11">
    <source>
        <dbReference type="HAMAP-Rule" id="MF_00244"/>
    </source>
</evidence>
<dbReference type="Proteomes" id="UP000032430">
    <property type="component" value="Chromosome I"/>
</dbReference>
<evidence type="ECO:0000313" key="13">
    <source>
        <dbReference type="EMBL" id="CEG56697.1"/>
    </source>
</evidence>
<keyword evidence="4 11" id="KW-0662">Pyridine nucleotide biosynthesis</keyword>
<dbReference type="NCBIfam" id="TIGR00482">
    <property type="entry name" value="nicotinate (nicotinamide) nucleotide adenylyltransferase"/>
    <property type="match status" value="1"/>
</dbReference>
<dbReference type="NCBIfam" id="NF000839">
    <property type="entry name" value="PRK00071.1-1"/>
    <property type="match status" value="1"/>
</dbReference>
<dbReference type="SUPFAM" id="SSF52374">
    <property type="entry name" value="Nucleotidylyl transferase"/>
    <property type="match status" value="1"/>
</dbReference>
<evidence type="ECO:0000313" key="14">
    <source>
        <dbReference type="Proteomes" id="UP000032430"/>
    </source>
</evidence>
<keyword evidence="5 11" id="KW-0808">Transferase</keyword>
<dbReference type="GO" id="GO:0004515">
    <property type="term" value="F:nicotinate-nucleotide adenylyltransferase activity"/>
    <property type="evidence" value="ECO:0007669"/>
    <property type="project" value="UniProtKB-UniRule"/>
</dbReference>
<dbReference type="Gene3D" id="3.40.50.620">
    <property type="entry name" value="HUPs"/>
    <property type="match status" value="1"/>
</dbReference>
<evidence type="ECO:0000256" key="4">
    <source>
        <dbReference type="ARBA" id="ARBA00022642"/>
    </source>
</evidence>
<feature type="domain" description="Cytidyltransferase-like" evidence="12">
    <location>
        <begin position="6"/>
        <end position="184"/>
    </location>
</feature>
<name>A0A098G2I4_9GAMM</name>
<evidence type="ECO:0000256" key="3">
    <source>
        <dbReference type="ARBA" id="ARBA00009014"/>
    </source>
</evidence>
<evidence type="ECO:0000256" key="5">
    <source>
        <dbReference type="ARBA" id="ARBA00022679"/>
    </source>
</evidence>
<evidence type="ECO:0000256" key="8">
    <source>
        <dbReference type="ARBA" id="ARBA00022840"/>
    </source>
</evidence>
<dbReference type="RefSeq" id="WP_045095322.1">
    <property type="nucleotide sequence ID" value="NZ_LN614827.1"/>
</dbReference>
<comment type="pathway">
    <text evidence="2 11">Cofactor biosynthesis; NAD(+) biosynthesis; deamido-NAD(+) from nicotinate D-ribonucleotide: step 1/1.</text>
</comment>
<evidence type="ECO:0000256" key="6">
    <source>
        <dbReference type="ARBA" id="ARBA00022695"/>
    </source>
</evidence>
<organism evidence="13 14">
    <name type="scientific">Legionella fallonii LLAP-10</name>
    <dbReference type="NCBI Taxonomy" id="1212491"/>
    <lineage>
        <taxon>Bacteria</taxon>
        <taxon>Pseudomonadati</taxon>
        <taxon>Pseudomonadota</taxon>
        <taxon>Gammaproteobacteria</taxon>
        <taxon>Legionellales</taxon>
        <taxon>Legionellaceae</taxon>
        <taxon>Legionella</taxon>
    </lineage>
</organism>
<dbReference type="InterPro" id="IPR005248">
    <property type="entry name" value="NadD/NMNAT"/>
</dbReference>
<protein>
    <recommendedName>
        <fullName evidence="11">Probable nicotinate-nucleotide adenylyltransferase</fullName>
        <ecNumber evidence="11">2.7.7.18</ecNumber>
    </recommendedName>
    <alternativeName>
        <fullName evidence="11">Deamido-NAD(+) diphosphorylase</fullName>
    </alternativeName>
    <alternativeName>
        <fullName evidence="11">Deamido-NAD(+) pyrophosphorylase</fullName>
    </alternativeName>
    <alternativeName>
        <fullName evidence="11">Nicotinate mononucleotide adenylyltransferase</fullName>
        <shortName evidence="11">NaMN adenylyltransferase</shortName>
    </alternativeName>
</protein>
<keyword evidence="14" id="KW-1185">Reference proteome</keyword>
<dbReference type="EC" id="2.7.7.18" evidence="11"/>
<dbReference type="InterPro" id="IPR014729">
    <property type="entry name" value="Rossmann-like_a/b/a_fold"/>
</dbReference>
<dbReference type="OrthoDB" id="5295945at2"/>
<dbReference type="NCBIfam" id="TIGR00125">
    <property type="entry name" value="cyt_tran_rel"/>
    <property type="match status" value="1"/>
</dbReference>
<dbReference type="STRING" id="1212491.LFA_1271"/>
<keyword evidence="9 11" id="KW-0520">NAD</keyword>
<dbReference type="HOGENOM" id="CLU_069765_0_0_6"/>
<dbReference type="PANTHER" id="PTHR39321:SF3">
    <property type="entry name" value="PHOSPHOPANTETHEINE ADENYLYLTRANSFERASE"/>
    <property type="match status" value="1"/>
</dbReference>
<dbReference type="AlphaFoldDB" id="A0A098G2I4"/>
<evidence type="ECO:0000256" key="1">
    <source>
        <dbReference type="ARBA" id="ARBA00002324"/>
    </source>
</evidence>
<dbReference type="InterPro" id="IPR004821">
    <property type="entry name" value="Cyt_trans-like"/>
</dbReference>
<evidence type="ECO:0000256" key="10">
    <source>
        <dbReference type="ARBA" id="ARBA00048721"/>
    </source>
</evidence>
<evidence type="ECO:0000259" key="12">
    <source>
        <dbReference type="Pfam" id="PF01467"/>
    </source>
</evidence>
<comment type="catalytic activity">
    <reaction evidence="10 11">
        <text>nicotinate beta-D-ribonucleotide + ATP + H(+) = deamido-NAD(+) + diphosphate</text>
        <dbReference type="Rhea" id="RHEA:22860"/>
        <dbReference type="ChEBI" id="CHEBI:15378"/>
        <dbReference type="ChEBI" id="CHEBI:30616"/>
        <dbReference type="ChEBI" id="CHEBI:33019"/>
        <dbReference type="ChEBI" id="CHEBI:57502"/>
        <dbReference type="ChEBI" id="CHEBI:58437"/>
        <dbReference type="EC" id="2.7.7.18"/>
    </reaction>
</comment>
<evidence type="ECO:0000256" key="2">
    <source>
        <dbReference type="ARBA" id="ARBA00005019"/>
    </source>
</evidence>
<comment type="similarity">
    <text evidence="3 11">Belongs to the NadD family.</text>
</comment>
<dbReference type="UniPathway" id="UPA00253">
    <property type="reaction ID" value="UER00332"/>
</dbReference>